<reference evidence="3 4" key="1">
    <citation type="submission" date="2019-03" db="EMBL/GenBank/DDBJ databases">
        <title>Genome sequence of Thiobacillaceae bacterium LSR1, a sulfur-oxidizing bacterium isolated from freshwater sediment.</title>
        <authorList>
            <person name="Li S."/>
        </authorList>
    </citation>
    <scope>NUCLEOTIDE SEQUENCE [LARGE SCALE GENOMIC DNA]</scope>
    <source>
        <strain evidence="3 4">LSR1</strain>
    </source>
</reference>
<gene>
    <name evidence="3" type="ORF">EZJ19_03345</name>
</gene>
<dbReference type="PANTHER" id="PTHR43179:SF7">
    <property type="entry name" value="RHAMNOSYLTRANSFERASE WBBL"/>
    <property type="match status" value="1"/>
</dbReference>
<evidence type="ECO:0000259" key="1">
    <source>
        <dbReference type="Pfam" id="PF00535"/>
    </source>
</evidence>
<dbReference type="OrthoDB" id="8530777at2"/>
<dbReference type="PANTHER" id="PTHR43179">
    <property type="entry name" value="RHAMNOSYLTRANSFERASE WBBL"/>
    <property type="match status" value="1"/>
</dbReference>
<dbReference type="Pfam" id="PF00535">
    <property type="entry name" value="Glycos_transf_2"/>
    <property type="match status" value="1"/>
</dbReference>
<dbReference type="Proteomes" id="UP000295443">
    <property type="component" value="Unassembled WGS sequence"/>
</dbReference>
<proteinExistence type="predicted"/>
<evidence type="ECO:0000313" key="4">
    <source>
        <dbReference type="Proteomes" id="UP000295443"/>
    </source>
</evidence>
<sequence length="731" mass="81230">MRSASFAVGGLLLVRRSAFLACGGFDPAAEGVDLFDLCLRLYEAGGGAAIGHVAEVLYLRHPEGGHSLRGTDEMVAARNRSLLDHLHRCGLEASLDEGYLQGTYRLRYRHAGHPLVSIIVPTKNQRAFLARCLSTLVAKTAYPNFEVLVVDNGSTEPDALAYLAGLPQADARIRVLASPGPFNFAAMNNQAAREARGEYLLLLNNDTAVLHEDWLDEMMAHARRPEVGVVGARLIYPTGKIQHAGVVLGLNNSPADHPYLGSELADVGYYGRLQLVQDLSAVTGACLLVARPLYEQVGGLDEAAFQVSFNDIDLCLKIGELGRLIVWTPFATLLHEGSASQASETERATLTDRQRRFLAERQHFYAKWRRQIAFDPAYNRNLSLRGRYPEAEPEAMLRLAPDDRPRPRILAHPGDRAGSGEYRVLAPMRALNGAGRVDGLESSRYLGVPELIRFEPDSIVLQRQIENRNIELIEGYARNSRAFKVFELDDLLFNPPVRHVASAQVANLPELKKRLRKAIGLCDRLVVSTDYLAEAMREYATDIVVCPNYIEAARWQGLKALRRAAAKPRIGWAGSLGHEGDLALIVDVVKATLAEADWVFLGYCPESLKAAVEFHPLVKLDDYPAKLASLNLDLAVAPLEDLPFNHAKSHLRLLEYGALGCPVVCSDVTPYRGEFPVRRVRNRHREWLEAIRGYLAEPDELQRAGATLRQFVTERWTLETHLESWLKAWMP</sequence>
<dbReference type="Pfam" id="PF13524">
    <property type="entry name" value="Glyco_trans_1_2"/>
    <property type="match status" value="1"/>
</dbReference>
<feature type="domain" description="Glycosyltransferase 2-like" evidence="1">
    <location>
        <begin position="117"/>
        <end position="237"/>
    </location>
</feature>
<dbReference type="AlphaFoldDB" id="A0A4R1BL61"/>
<dbReference type="EMBL" id="SJZB01000013">
    <property type="protein sequence ID" value="TCJ18047.1"/>
    <property type="molecule type" value="Genomic_DNA"/>
</dbReference>
<dbReference type="InterPro" id="IPR055259">
    <property type="entry name" value="YkvP/CgeB_Glyco_trans-like"/>
</dbReference>
<dbReference type="InterPro" id="IPR001173">
    <property type="entry name" value="Glyco_trans_2-like"/>
</dbReference>
<accession>A0A4R1BL61</accession>
<organism evidence="3 4">
    <name type="scientific">Parasulfuritortus cantonensis</name>
    <dbReference type="NCBI Taxonomy" id="2528202"/>
    <lineage>
        <taxon>Bacteria</taxon>
        <taxon>Pseudomonadati</taxon>
        <taxon>Pseudomonadota</taxon>
        <taxon>Betaproteobacteria</taxon>
        <taxon>Nitrosomonadales</taxon>
        <taxon>Thiobacillaceae</taxon>
        <taxon>Parasulfuritortus</taxon>
    </lineage>
</organism>
<evidence type="ECO:0000313" key="3">
    <source>
        <dbReference type="EMBL" id="TCJ18047.1"/>
    </source>
</evidence>
<dbReference type="Gene3D" id="3.40.50.2000">
    <property type="entry name" value="Glycogen Phosphorylase B"/>
    <property type="match status" value="1"/>
</dbReference>
<evidence type="ECO:0000259" key="2">
    <source>
        <dbReference type="Pfam" id="PF13524"/>
    </source>
</evidence>
<protein>
    <submittedName>
        <fullName evidence="3">Glycosyltransferase</fullName>
    </submittedName>
</protein>
<comment type="caution">
    <text evidence="3">The sequence shown here is derived from an EMBL/GenBank/DDBJ whole genome shotgun (WGS) entry which is preliminary data.</text>
</comment>
<dbReference type="GO" id="GO:0016740">
    <property type="term" value="F:transferase activity"/>
    <property type="evidence" value="ECO:0007669"/>
    <property type="project" value="UniProtKB-KW"/>
</dbReference>
<name>A0A4R1BL61_9PROT</name>
<keyword evidence="3" id="KW-0808">Transferase</keyword>
<dbReference type="Gene3D" id="3.90.550.10">
    <property type="entry name" value="Spore Coat Polysaccharide Biosynthesis Protein SpsA, Chain A"/>
    <property type="match status" value="2"/>
</dbReference>
<dbReference type="SUPFAM" id="SSF53756">
    <property type="entry name" value="UDP-Glycosyltransferase/glycogen phosphorylase"/>
    <property type="match status" value="1"/>
</dbReference>
<dbReference type="SUPFAM" id="SSF53448">
    <property type="entry name" value="Nucleotide-diphospho-sugar transferases"/>
    <property type="match status" value="2"/>
</dbReference>
<dbReference type="CDD" id="cd04186">
    <property type="entry name" value="GT_2_like_c"/>
    <property type="match status" value="1"/>
</dbReference>
<feature type="domain" description="Spore protein YkvP/CgeB glycosyl transferase-like" evidence="2">
    <location>
        <begin position="611"/>
        <end position="726"/>
    </location>
</feature>
<dbReference type="InterPro" id="IPR029044">
    <property type="entry name" value="Nucleotide-diphossugar_trans"/>
</dbReference>
<keyword evidence="4" id="KW-1185">Reference proteome</keyword>